<name>A0AAV4SL79_CAEEX</name>
<dbReference type="Proteomes" id="UP001054945">
    <property type="component" value="Unassembled WGS sequence"/>
</dbReference>
<evidence type="ECO:0000313" key="1">
    <source>
        <dbReference type="EMBL" id="GIY35183.1"/>
    </source>
</evidence>
<evidence type="ECO:0000313" key="2">
    <source>
        <dbReference type="Proteomes" id="UP001054945"/>
    </source>
</evidence>
<sequence length="106" mass="12358">MRTFIKFIKKIHKSGLSPHISNELSPYLHIDMCKSRTFQQNSSQQAKRLDIFPPSYNQSSLPVDLILMNPLDPTILVRGDAFPTKFQNIWHSFSLERHGKEFLPFN</sequence>
<reference evidence="1 2" key="1">
    <citation type="submission" date="2021-06" db="EMBL/GenBank/DDBJ databases">
        <title>Caerostris extrusa draft genome.</title>
        <authorList>
            <person name="Kono N."/>
            <person name="Arakawa K."/>
        </authorList>
    </citation>
    <scope>NUCLEOTIDE SEQUENCE [LARGE SCALE GENOMIC DNA]</scope>
</reference>
<keyword evidence="2" id="KW-1185">Reference proteome</keyword>
<organism evidence="1 2">
    <name type="scientific">Caerostris extrusa</name>
    <name type="common">Bark spider</name>
    <name type="synonym">Caerostris bankana</name>
    <dbReference type="NCBI Taxonomy" id="172846"/>
    <lineage>
        <taxon>Eukaryota</taxon>
        <taxon>Metazoa</taxon>
        <taxon>Ecdysozoa</taxon>
        <taxon>Arthropoda</taxon>
        <taxon>Chelicerata</taxon>
        <taxon>Arachnida</taxon>
        <taxon>Araneae</taxon>
        <taxon>Araneomorphae</taxon>
        <taxon>Entelegynae</taxon>
        <taxon>Araneoidea</taxon>
        <taxon>Araneidae</taxon>
        <taxon>Caerostris</taxon>
    </lineage>
</organism>
<dbReference type="AlphaFoldDB" id="A0AAV4SL79"/>
<proteinExistence type="predicted"/>
<dbReference type="EMBL" id="BPLR01009869">
    <property type="protein sequence ID" value="GIY35183.1"/>
    <property type="molecule type" value="Genomic_DNA"/>
</dbReference>
<protein>
    <submittedName>
        <fullName evidence="1">Uncharacterized protein</fullName>
    </submittedName>
</protein>
<gene>
    <name evidence="1" type="ORF">CEXT_688591</name>
</gene>
<comment type="caution">
    <text evidence="1">The sequence shown here is derived from an EMBL/GenBank/DDBJ whole genome shotgun (WGS) entry which is preliminary data.</text>
</comment>
<accession>A0AAV4SL79</accession>